<keyword evidence="3" id="KW-1185">Reference proteome</keyword>
<keyword evidence="1" id="KW-0472">Membrane</keyword>
<dbReference type="AlphaFoldDB" id="A0AAD4TAK7"/>
<keyword evidence="1" id="KW-0812">Transmembrane</keyword>
<keyword evidence="1" id="KW-1133">Transmembrane helix</keyword>
<evidence type="ECO:0000313" key="2">
    <source>
        <dbReference type="EMBL" id="KAI3951748.1"/>
    </source>
</evidence>
<reference evidence="2" key="1">
    <citation type="submission" date="2022-04" db="EMBL/GenBank/DDBJ databases">
        <title>A functionally conserved STORR gene fusion in Papaver species that diverged 16.8 million years ago.</title>
        <authorList>
            <person name="Catania T."/>
        </authorList>
    </citation>
    <scope>NUCLEOTIDE SEQUENCE</scope>
    <source>
        <strain evidence="2">S-188037</strain>
    </source>
</reference>
<gene>
    <name evidence="2" type="ORF">MKW98_013806</name>
</gene>
<accession>A0AAD4TAK7</accession>
<proteinExistence type="predicted"/>
<dbReference type="Proteomes" id="UP001202328">
    <property type="component" value="Unassembled WGS sequence"/>
</dbReference>
<protein>
    <submittedName>
        <fullName evidence="2">Uncharacterized protein</fullName>
    </submittedName>
</protein>
<feature type="non-terminal residue" evidence="2">
    <location>
        <position position="111"/>
    </location>
</feature>
<dbReference type="EMBL" id="JAJJMB010002379">
    <property type="protein sequence ID" value="KAI3951748.1"/>
    <property type="molecule type" value="Genomic_DNA"/>
</dbReference>
<organism evidence="2 3">
    <name type="scientific">Papaver atlanticum</name>
    <dbReference type="NCBI Taxonomy" id="357466"/>
    <lineage>
        <taxon>Eukaryota</taxon>
        <taxon>Viridiplantae</taxon>
        <taxon>Streptophyta</taxon>
        <taxon>Embryophyta</taxon>
        <taxon>Tracheophyta</taxon>
        <taxon>Spermatophyta</taxon>
        <taxon>Magnoliopsida</taxon>
        <taxon>Ranunculales</taxon>
        <taxon>Papaveraceae</taxon>
        <taxon>Papaveroideae</taxon>
        <taxon>Papaver</taxon>
    </lineage>
</organism>
<feature type="transmembrane region" description="Helical" evidence="1">
    <location>
        <begin position="20"/>
        <end position="38"/>
    </location>
</feature>
<name>A0AAD4TAK7_9MAGN</name>
<sequence length="111" mass="12868">CTFRNAWHSSKKWVAYSLPSLYGFLCEIIYAAFIVYLWSTIGTSDVVRALLLLKLVEDFFPGVEDNIYNFTKEGFNCIMVYCLQPWVYSISLYTNSRSHSQRSTTAGWCHL</sequence>
<evidence type="ECO:0000256" key="1">
    <source>
        <dbReference type="SAM" id="Phobius"/>
    </source>
</evidence>
<evidence type="ECO:0000313" key="3">
    <source>
        <dbReference type="Proteomes" id="UP001202328"/>
    </source>
</evidence>
<comment type="caution">
    <text evidence="2">The sequence shown here is derived from an EMBL/GenBank/DDBJ whole genome shotgun (WGS) entry which is preliminary data.</text>
</comment>